<evidence type="ECO:0000313" key="1">
    <source>
        <dbReference type="EMBL" id="EOA03743.1"/>
    </source>
</evidence>
<name>A0AAI9N2U1_9BURK</name>
<comment type="caution">
    <text evidence="1">The sequence shown here is derived from an EMBL/GenBank/DDBJ whole genome shotgun (WGS) entry which is preliminary data.</text>
</comment>
<sequence length="167" mass="17515">MLSLQNFLVNDDGSAPIDTGTLASGATVARQYVGAGVGDKTQINNTWGGRLFLEPLIGGGRSSWVLHVSGLPARLCPDIVQNLESTLNTSGLRHALAGAATTGEDVTKPALRSVALNANRALTTPLANVFVIKSDPYTPLNPATLSLLCETALPYFTLFLTSNNHAL</sequence>
<organism evidence="1 2">
    <name type="scientific">Herbaspirillum frisingense GSF30</name>
    <dbReference type="NCBI Taxonomy" id="864073"/>
    <lineage>
        <taxon>Bacteria</taxon>
        <taxon>Pseudomonadati</taxon>
        <taxon>Pseudomonadota</taxon>
        <taxon>Betaproteobacteria</taxon>
        <taxon>Burkholderiales</taxon>
        <taxon>Oxalobacteraceae</taxon>
        <taxon>Herbaspirillum</taxon>
    </lineage>
</organism>
<proteinExistence type="predicted"/>
<dbReference type="Proteomes" id="UP000006772">
    <property type="component" value="Unassembled WGS sequence"/>
</dbReference>
<dbReference type="EMBL" id="AEEC02000023">
    <property type="protein sequence ID" value="EOA03743.1"/>
    <property type="molecule type" value="Genomic_DNA"/>
</dbReference>
<dbReference type="AlphaFoldDB" id="A0AAI9N2U1"/>
<reference evidence="1 2" key="1">
    <citation type="journal article" date="2013" name="Front. Microbiol.">
        <title>The genome of the endophytic bacterium H. frisingense GSF30(T) identifies diverse strategies in the Herbaspirillum genus to interact with plants.</title>
        <authorList>
            <person name="Straub D."/>
            <person name="Rothballer M."/>
            <person name="Hartmann A."/>
            <person name="Ludewig U."/>
        </authorList>
    </citation>
    <scope>NUCLEOTIDE SEQUENCE [LARGE SCALE GENOMIC DNA]</scope>
    <source>
        <strain evidence="1 2">GSF30</strain>
    </source>
</reference>
<gene>
    <name evidence="1" type="ORF">HFRIS_016075</name>
</gene>
<protein>
    <submittedName>
        <fullName evidence="1">Uncharacterized protein</fullName>
    </submittedName>
</protein>
<evidence type="ECO:0000313" key="2">
    <source>
        <dbReference type="Proteomes" id="UP000006772"/>
    </source>
</evidence>
<dbReference type="Gene3D" id="3.30.1690.10">
    <property type="entry name" value="TcpA-like pilin"/>
    <property type="match status" value="1"/>
</dbReference>
<accession>A0AAI9N2U1</accession>